<protein>
    <submittedName>
        <fullName evidence="2">Uncharacterized protein</fullName>
    </submittedName>
</protein>
<feature type="transmembrane region" description="Helical" evidence="1">
    <location>
        <begin position="57"/>
        <end position="77"/>
    </location>
</feature>
<organism evidence="2 3">
    <name type="scientific">Actinocatenispora rupis</name>
    <dbReference type="NCBI Taxonomy" id="519421"/>
    <lineage>
        <taxon>Bacteria</taxon>
        <taxon>Bacillati</taxon>
        <taxon>Actinomycetota</taxon>
        <taxon>Actinomycetes</taxon>
        <taxon>Micromonosporales</taxon>
        <taxon>Micromonosporaceae</taxon>
        <taxon>Actinocatenispora</taxon>
    </lineage>
</organism>
<name>A0A8J3JDB9_9ACTN</name>
<dbReference type="AlphaFoldDB" id="A0A8J3JDB9"/>
<keyword evidence="3" id="KW-1185">Reference proteome</keyword>
<keyword evidence="1" id="KW-1133">Transmembrane helix</keyword>
<evidence type="ECO:0000313" key="3">
    <source>
        <dbReference type="Proteomes" id="UP000612808"/>
    </source>
</evidence>
<feature type="transmembrane region" description="Helical" evidence="1">
    <location>
        <begin position="143"/>
        <end position="162"/>
    </location>
</feature>
<feature type="transmembrane region" description="Helical" evidence="1">
    <location>
        <begin position="83"/>
        <end position="103"/>
    </location>
</feature>
<dbReference type="EMBL" id="BOMB01000032">
    <property type="protein sequence ID" value="GID14649.1"/>
    <property type="molecule type" value="Genomic_DNA"/>
</dbReference>
<evidence type="ECO:0000313" key="2">
    <source>
        <dbReference type="EMBL" id="GID14649.1"/>
    </source>
</evidence>
<feature type="transmembrane region" description="Helical" evidence="1">
    <location>
        <begin position="28"/>
        <end position="45"/>
    </location>
</feature>
<gene>
    <name evidence="2" type="ORF">Aru02nite_55380</name>
</gene>
<accession>A0A8J3JDB9</accession>
<proteinExistence type="predicted"/>
<dbReference type="Proteomes" id="UP000612808">
    <property type="component" value="Unassembled WGS sequence"/>
</dbReference>
<keyword evidence="1" id="KW-0472">Membrane</keyword>
<reference evidence="2" key="1">
    <citation type="submission" date="2021-01" db="EMBL/GenBank/DDBJ databases">
        <title>Whole genome shotgun sequence of Actinocatenispora rupis NBRC 107355.</title>
        <authorList>
            <person name="Komaki H."/>
            <person name="Tamura T."/>
        </authorList>
    </citation>
    <scope>NUCLEOTIDE SEQUENCE</scope>
    <source>
        <strain evidence="2">NBRC 107355</strain>
    </source>
</reference>
<comment type="caution">
    <text evidence="2">The sequence shown here is derived from an EMBL/GenBank/DDBJ whole genome shotgun (WGS) entry which is preliminary data.</text>
</comment>
<evidence type="ECO:0000256" key="1">
    <source>
        <dbReference type="SAM" id="Phobius"/>
    </source>
</evidence>
<keyword evidence="1" id="KW-0812">Transmembrane</keyword>
<sequence length="172" mass="18582">MRAFLTCSVIAGYHMLLGWLFVEVLRGWGWLTLPFVVGCLVYIVGTARVLDSALAGLALFGCGVAGFLAGYGLVMLASAHGTGYQVLAGVLTAALVLGLFFAMKWFELVAYGNDPDLAGYPLFAYLAAEAGAFVRDELVDHWAWWRAALILIGGLALITYNIRHDNDDSVFL</sequence>
<dbReference type="RefSeq" id="WP_203662488.1">
    <property type="nucleotide sequence ID" value="NZ_BAAAZM010000017.1"/>
</dbReference>